<dbReference type="Pfam" id="PF07969">
    <property type="entry name" value="Amidohydro_3"/>
    <property type="match status" value="1"/>
</dbReference>
<dbReference type="AlphaFoldDB" id="A0A484ZF38"/>
<dbReference type="RefSeq" id="WP_255324328.1">
    <property type="nucleotide sequence ID" value="NZ_CAADJA010000002.1"/>
</dbReference>
<dbReference type="GO" id="GO:0047422">
    <property type="term" value="F:N-acyl-D-aspartate deacylase activity"/>
    <property type="evidence" value="ECO:0007669"/>
    <property type="project" value="UniProtKB-EC"/>
</dbReference>
<evidence type="ECO:0000313" key="2">
    <source>
        <dbReference type="EMBL" id="VFS46665.1"/>
    </source>
</evidence>
<dbReference type="InterPro" id="IPR013108">
    <property type="entry name" value="Amidohydro_3"/>
</dbReference>
<evidence type="ECO:0000259" key="1">
    <source>
        <dbReference type="Pfam" id="PF07969"/>
    </source>
</evidence>
<proteinExistence type="predicted"/>
<dbReference type="EC" id="3.5.1.83" evidence="2"/>
<gene>
    <name evidence="2" type="ORF">NCTC12282_01583</name>
</gene>
<keyword evidence="2" id="KW-0378">Hydrolase</keyword>
<feature type="domain" description="Amidohydrolase 3" evidence="1">
    <location>
        <begin position="1"/>
        <end position="58"/>
    </location>
</feature>
<protein>
    <submittedName>
        <fullName evidence="2">N-acyl-D-aspartate deacylase</fullName>
        <ecNumber evidence="2">3.5.1.83</ecNumber>
    </submittedName>
</protein>
<dbReference type="SUPFAM" id="SSF51338">
    <property type="entry name" value="Composite domain of metallo-dependent hydrolases"/>
    <property type="match status" value="1"/>
</dbReference>
<reference evidence="2 3" key="1">
    <citation type="submission" date="2019-03" db="EMBL/GenBank/DDBJ databases">
        <authorList>
            <consortium name="Pathogen Informatics"/>
        </authorList>
    </citation>
    <scope>NUCLEOTIDE SEQUENCE [LARGE SCALE GENOMIC DNA]</scope>
    <source>
        <strain evidence="2 3">NCTC12282</strain>
    </source>
</reference>
<accession>A0A484ZF38</accession>
<evidence type="ECO:0000313" key="3">
    <source>
        <dbReference type="Proteomes" id="UP000373449"/>
    </source>
</evidence>
<organism evidence="2 3">
    <name type="scientific">Budvicia aquatica</name>
    <dbReference type="NCBI Taxonomy" id="82979"/>
    <lineage>
        <taxon>Bacteria</taxon>
        <taxon>Pseudomonadati</taxon>
        <taxon>Pseudomonadota</taxon>
        <taxon>Gammaproteobacteria</taxon>
        <taxon>Enterobacterales</taxon>
        <taxon>Budviciaceae</taxon>
        <taxon>Budvicia</taxon>
    </lineage>
</organism>
<name>A0A484ZF38_9GAMM</name>
<dbReference type="Gene3D" id="2.30.40.10">
    <property type="entry name" value="Urease, subunit C, domain 1"/>
    <property type="match status" value="1"/>
</dbReference>
<dbReference type="InterPro" id="IPR011059">
    <property type="entry name" value="Metal-dep_hydrolase_composite"/>
</dbReference>
<sequence length="78" mass="8513">MTGKPAEVMGLKDRGLIKVGYAADIVMFNPETIMDKGTFIEPNQYPEGIDIVMVNGRLALINGIESYACSGSVIRKTY</sequence>
<dbReference type="Proteomes" id="UP000373449">
    <property type="component" value="Unassembled WGS sequence"/>
</dbReference>
<dbReference type="EMBL" id="CAADJA010000002">
    <property type="protein sequence ID" value="VFS46665.1"/>
    <property type="molecule type" value="Genomic_DNA"/>
</dbReference>